<dbReference type="OrthoDB" id="291007at2759"/>
<feature type="active site" evidence="6">
    <location>
        <position position="44"/>
    </location>
</feature>
<proteinExistence type="predicted"/>
<comment type="cofactor">
    <cofactor evidence="6 7">
        <name>Zn(2+)</name>
        <dbReference type="ChEBI" id="CHEBI:29105"/>
    </cofactor>
    <text evidence="6 7">Binds 1 zinc ion per subunit.</text>
</comment>
<evidence type="ECO:0000259" key="8">
    <source>
        <dbReference type="PROSITE" id="PS51864"/>
    </source>
</evidence>
<dbReference type="GO" id="GO:0008270">
    <property type="term" value="F:zinc ion binding"/>
    <property type="evidence" value="ECO:0007669"/>
    <property type="project" value="UniProtKB-UniRule"/>
</dbReference>
<protein>
    <recommendedName>
        <fullName evidence="7">Metalloendopeptidase</fullName>
        <ecNumber evidence="7">3.4.24.-</ecNumber>
    </recommendedName>
</protein>
<dbReference type="Gene3D" id="3.40.390.10">
    <property type="entry name" value="Collagenase (Catalytic Domain)"/>
    <property type="match status" value="1"/>
</dbReference>
<comment type="caution">
    <text evidence="6">Lacks conserved residue(s) required for the propagation of feature annotation.</text>
</comment>
<name>A0A5N5TB79_9CRUS</name>
<evidence type="ECO:0000256" key="7">
    <source>
        <dbReference type="RuleBase" id="RU361183"/>
    </source>
</evidence>
<evidence type="ECO:0000256" key="4">
    <source>
        <dbReference type="ARBA" id="ARBA00022833"/>
    </source>
</evidence>
<gene>
    <name evidence="9" type="ORF">Anas_13479</name>
</gene>
<feature type="binding site" evidence="6">
    <location>
        <position position="53"/>
    </location>
    <ligand>
        <name>Zn(2+)</name>
        <dbReference type="ChEBI" id="CHEBI:29105"/>
        <note>catalytic</note>
    </ligand>
</feature>
<dbReference type="SMART" id="SM00235">
    <property type="entry name" value="ZnMc"/>
    <property type="match status" value="1"/>
</dbReference>
<dbReference type="Proteomes" id="UP000326759">
    <property type="component" value="Unassembled WGS sequence"/>
</dbReference>
<dbReference type="GO" id="GO:0006508">
    <property type="term" value="P:proteolysis"/>
    <property type="evidence" value="ECO:0007669"/>
    <property type="project" value="UniProtKB-KW"/>
</dbReference>
<dbReference type="EMBL" id="SEYY01007806">
    <property type="protein sequence ID" value="KAB7502345.1"/>
    <property type="molecule type" value="Genomic_DNA"/>
</dbReference>
<reference evidence="9 10" key="1">
    <citation type="journal article" date="2019" name="PLoS Biol.">
        <title>Sex chromosomes control vertical transmission of feminizing Wolbachia symbionts in an isopod.</title>
        <authorList>
            <person name="Becking T."/>
            <person name="Chebbi M.A."/>
            <person name="Giraud I."/>
            <person name="Moumen B."/>
            <person name="Laverre T."/>
            <person name="Caubet Y."/>
            <person name="Peccoud J."/>
            <person name="Gilbert C."/>
            <person name="Cordaux R."/>
        </authorList>
    </citation>
    <scope>NUCLEOTIDE SEQUENCE [LARGE SCALE GENOMIC DNA]</scope>
    <source>
        <strain evidence="9">ANa2</strain>
        <tissue evidence="9">Whole body excluding digestive tract and cuticle</tissue>
    </source>
</reference>
<dbReference type="InterPro" id="IPR034035">
    <property type="entry name" value="Astacin-like_dom"/>
</dbReference>
<sequence length="149" mass="17004">MAQWGYSIRNIISIWCSSAVGRVGGQQTVTLGRGCIYFGIVIHELMHATGFWHEQSRADRDNFITIIWNNIQKGMEYNFQKYDWNIIQNLGVTYDTGSIMHYGSNSFAVDRKKPTIVANNGDEIGQRTHLSPVGMMERDFNQILILSVQ</sequence>
<feature type="binding site" evidence="6">
    <location>
        <position position="47"/>
    </location>
    <ligand>
        <name>Zn(2+)</name>
        <dbReference type="ChEBI" id="CHEBI:29105"/>
        <note>catalytic</note>
    </ligand>
</feature>
<keyword evidence="4 6" id="KW-0862">Zinc</keyword>
<dbReference type="CDD" id="cd04280">
    <property type="entry name" value="ZnMc_astacin_like"/>
    <property type="match status" value="1"/>
</dbReference>
<dbReference type="SUPFAM" id="SSF55486">
    <property type="entry name" value="Metalloproteases ('zincins'), catalytic domain"/>
    <property type="match status" value="1"/>
</dbReference>
<keyword evidence="10" id="KW-1185">Reference proteome</keyword>
<dbReference type="AlphaFoldDB" id="A0A5N5TB79"/>
<evidence type="ECO:0000256" key="6">
    <source>
        <dbReference type="PROSITE-ProRule" id="PRU01211"/>
    </source>
</evidence>
<feature type="domain" description="Peptidase M12A" evidence="8">
    <location>
        <begin position="1"/>
        <end position="149"/>
    </location>
</feature>
<dbReference type="GO" id="GO:0004222">
    <property type="term" value="F:metalloendopeptidase activity"/>
    <property type="evidence" value="ECO:0007669"/>
    <property type="project" value="UniProtKB-UniRule"/>
</dbReference>
<dbReference type="InterPro" id="IPR001506">
    <property type="entry name" value="Peptidase_M12A"/>
</dbReference>
<keyword evidence="1 6" id="KW-0645">Protease</keyword>
<feature type="binding site" evidence="6">
    <location>
        <position position="43"/>
    </location>
    <ligand>
        <name>Zn(2+)</name>
        <dbReference type="ChEBI" id="CHEBI:29105"/>
        <note>catalytic</note>
    </ligand>
</feature>
<dbReference type="PANTHER" id="PTHR10127:SF780">
    <property type="entry name" value="METALLOENDOPEPTIDASE"/>
    <property type="match status" value="1"/>
</dbReference>
<evidence type="ECO:0000256" key="2">
    <source>
        <dbReference type="ARBA" id="ARBA00022723"/>
    </source>
</evidence>
<dbReference type="EC" id="3.4.24.-" evidence="7"/>
<accession>A0A5N5TB79</accession>
<evidence type="ECO:0000313" key="10">
    <source>
        <dbReference type="Proteomes" id="UP000326759"/>
    </source>
</evidence>
<dbReference type="InterPro" id="IPR024079">
    <property type="entry name" value="MetalloPept_cat_dom_sf"/>
</dbReference>
<evidence type="ECO:0000256" key="3">
    <source>
        <dbReference type="ARBA" id="ARBA00022801"/>
    </source>
</evidence>
<dbReference type="PROSITE" id="PS51864">
    <property type="entry name" value="ASTACIN"/>
    <property type="match status" value="1"/>
</dbReference>
<evidence type="ECO:0000256" key="5">
    <source>
        <dbReference type="ARBA" id="ARBA00023049"/>
    </source>
</evidence>
<keyword evidence="5 6" id="KW-0482">Metalloprotease</keyword>
<dbReference type="Pfam" id="PF01400">
    <property type="entry name" value="Astacin"/>
    <property type="match status" value="1"/>
</dbReference>
<dbReference type="InterPro" id="IPR006026">
    <property type="entry name" value="Peptidase_Metallo"/>
</dbReference>
<evidence type="ECO:0000256" key="1">
    <source>
        <dbReference type="ARBA" id="ARBA00022670"/>
    </source>
</evidence>
<keyword evidence="3 6" id="KW-0378">Hydrolase</keyword>
<keyword evidence="2 6" id="KW-0479">Metal-binding</keyword>
<comment type="caution">
    <text evidence="9">The sequence shown here is derived from an EMBL/GenBank/DDBJ whole genome shotgun (WGS) entry which is preliminary data.</text>
</comment>
<organism evidence="9 10">
    <name type="scientific">Armadillidium nasatum</name>
    <dbReference type="NCBI Taxonomy" id="96803"/>
    <lineage>
        <taxon>Eukaryota</taxon>
        <taxon>Metazoa</taxon>
        <taxon>Ecdysozoa</taxon>
        <taxon>Arthropoda</taxon>
        <taxon>Crustacea</taxon>
        <taxon>Multicrustacea</taxon>
        <taxon>Malacostraca</taxon>
        <taxon>Eumalacostraca</taxon>
        <taxon>Peracarida</taxon>
        <taxon>Isopoda</taxon>
        <taxon>Oniscidea</taxon>
        <taxon>Crinocheta</taxon>
        <taxon>Armadillidiidae</taxon>
        <taxon>Armadillidium</taxon>
    </lineage>
</organism>
<dbReference type="PRINTS" id="PR00480">
    <property type="entry name" value="ASTACIN"/>
</dbReference>
<dbReference type="PANTHER" id="PTHR10127">
    <property type="entry name" value="DISCOIDIN, CUB, EGF, LAMININ , AND ZINC METALLOPROTEASE DOMAIN CONTAINING"/>
    <property type="match status" value="1"/>
</dbReference>
<evidence type="ECO:0000313" key="9">
    <source>
        <dbReference type="EMBL" id="KAB7502345.1"/>
    </source>
</evidence>